<dbReference type="Pfam" id="PF25077">
    <property type="entry name" value="DUF7800"/>
    <property type="match status" value="1"/>
</dbReference>
<dbReference type="Proteomes" id="UP000006637">
    <property type="component" value="Chromosome"/>
</dbReference>
<evidence type="ECO:0000259" key="2">
    <source>
        <dbReference type="Pfam" id="PF25077"/>
    </source>
</evidence>
<dbReference type="Gene3D" id="3.60.21.70">
    <property type="entry name" value="PhoD-like phosphatase"/>
    <property type="match status" value="1"/>
</dbReference>
<dbReference type="EMBL" id="CP000386">
    <property type="protein sequence ID" value="ABG03652.1"/>
    <property type="molecule type" value="Genomic_DNA"/>
</dbReference>
<dbReference type="InterPro" id="IPR018946">
    <property type="entry name" value="PhoD-like_MPP"/>
</dbReference>
<dbReference type="STRING" id="266117.Rxyl_0682"/>
<dbReference type="PANTHER" id="PTHR37031">
    <property type="entry name" value="METALLOPHOSPHATASE BINDING DOMAIN PROTEIN"/>
    <property type="match status" value="1"/>
</dbReference>
<evidence type="ECO:0000313" key="3">
    <source>
        <dbReference type="EMBL" id="ABG03652.1"/>
    </source>
</evidence>
<dbReference type="SUPFAM" id="SSF56300">
    <property type="entry name" value="Metallo-dependent phosphatases"/>
    <property type="match status" value="1"/>
</dbReference>
<dbReference type="AlphaFoldDB" id="Q1AY76"/>
<dbReference type="InterPro" id="IPR038607">
    <property type="entry name" value="PhoD-like_sf"/>
</dbReference>
<gene>
    <name evidence="3" type="ordered locus">Rxyl_0682</name>
</gene>
<proteinExistence type="predicted"/>
<name>Q1AY76_RUBXD</name>
<dbReference type="eggNOG" id="COG3540">
    <property type="taxonomic scope" value="Bacteria"/>
</dbReference>
<dbReference type="OrthoDB" id="9795624at2"/>
<organism evidence="3 4">
    <name type="scientific">Rubrobacter xylanophilus (strain DSM 9941 / JCM 11954 / NBRC 16129 / PRD-1)</name>
    <dbReference type="NCBI Taxonomy" id="266117"/>
    <lineage>
        <taxon>Bacteria</taxon>
        <taxon>Bacillati</taxon>
        <taxon>Actinomycetota</taxon>
        <taxon>Rubrobacteria</taxon>
        <taxon>Rubrobacterales</taxon>
        <taxon>Rubrobacteraceae</taxon>
        <taxon>Rubrobacter</taxon>
    </lineage>
</organism>
<protein>
    <submittedName>
        <fullName evidence="3">Uncharacterized protein</fullName>
    </submittedName>
</protein>
<accession>Q1AY76</accession>
<evidence type="ECO:0000259" key="1">
    <source>
        <dbReference type="Pfam" id="PF09423"/>
    </source>
</evidence>
<sequence>MTGLVLGPVLRHAGGGEAVVWVETDGPCEVEVLGHRSRTFRVGSHHYGLVRVGGLRPGEPRRYGVRLDGRPRWPEPGSPFPPSAMSLPPAEGPLRLAFGSCRVAAPHGPPHALSPEEDPRGLGVDALRALAHRLSGGPAEELPHLLLLLGDQIYAHKPPEETLEFIRSRRDPRRPPGEEVADFEEYCRLYRDSWGDPAVRWLLSTVPSAMIFDDHEISDDWNISEAWVEEARQRPWWNAQITGGLASYWLYQHLGNLPPSELERSGLLRGIRASGDGWPLLEEFAHAAHRKTSGTRWSFRRDLGRVRLLVVDSRAGRVLSEGRRSMLDEAGWAWLEGQLSGGFDHLLFATSLPVLLSPGMHGLQAASEALCAGARGARAARRAERLRRAQDLDHWASFRRSFERLLSLLREVGRGRRGEPPASILLLSGDVHHGYVARADLGPGVRSAVYQVVCSPLRNALPPEKRRLQRLGWTVPGALAGSLLSRAAGVPGPSARWRLAHREPRFDNQVATLELEGRAATLTLQRALAGPSGEPSLQTLRRERLA</sequence>
<dbReference type="InterPro" id="IPR029052">
    <property type="entry name" value="Metallo-depent_PP-like"/>
</dbReference>
<reference evidence="3 4" key="1">
    <citation type="submission" date="2006-06" db="EMBL/GenBank/DDBJ databases">
        <title>Complete sequence of Rubrobacter xylanophilus DSM 9941.</title>
        <authorList>
            <consortium name="US DOE Joint Genome Institute"/>
            <person name="Copeland A."/>
            <person name="Lucas S."/>
            <person name="Lapidus A."/>
            <person name="Barry K."/>
            <person name="Detter J.C."/>
            <person name="Glavina del Rio T."/>
            <person name="Hammon N."/>
            <person name="Israni S."/>
            <person name="Dalin E."/>
            <person name="Tice H."/>
            <person name="Pitluck S."/>
            <person name="Munk A.C."/>
            <person name="Brettin T."/>
            <person name="Bruce D."/>
            <person name="Han C."/>
            <person name="Tapia R."/>
            <person name="Gilna P."/>
            <person name="Schmutz J."/>
            <person name="Larimer F."/>
            <person name="Land M."/>
            <person name="Hauser L."/>
            <person name="Kyrpides N."/>
            <person name="Lykidis A."/>
            <person name="da Costa M.S."/>
            <person name="Rainey F.A."/>
            <person name="Empadinhas N."/>
            <person name="Jolivet E."/>
            <person name="Battista J.R."/>
            <person name="Richardson P."/>
        </authorList>
    </citation>
    <scope>NUCLEOTIDE SEQUENCE [LARGE SCALE GENOMIC DNA]</scope>
    <source>
        <strain evidence="4">DSM 9941 / NBRC 16129 / PRD-1</strain>
    </source>
</reference>
<evidence type="ECO:0000313" key="4">
    <source>
        <dbReference type="Proteomes" id="UP000006637"/>
    </source>
</evidence>
<dbReference type="KEGG" id="rxy:Rxyl_0682"/>
<dbReference type="Pfam" id="PF09423">
    <property type="entry name" value="PhoD"/>
    <property type="match status" value="1"/>
</dbReference>
<feature type="domain" description="PhoD-like phosphatase metallophosphatase" evidence="1">
    <location>
        <begin position="139"/>
        <end position="229"/>
    </location>
</feature>
<keyword evidence="4" id="KW-1185">Reference proteome</keyword>
<dbReference type="PANTHER" id="PTHR37031:SF2">
    <property type="entry name" value="PHOD-LIKE PHOSPHATASE METALLOPHOSPHATASE DOMAIN-CONTAINING PROTEIN"/>
    <property type="match status" value="1"/>
</dbReference>
<feature type="domain" description="DUF7800" evidence="2">
    <location>
        <begin position="1"/>
        <end position="84"/>
    </location>
</feature>
<dbReference type="PhylomeDB" id="Q1AY76"/>
<dbReference type="HOGENOM" id="CLU_512549_0_0_11"/>
<dbReference type="RefSeq" id="WP_011563670.1">
    <property type="nucleotide sequence ID" value="NC_008148.1"/>
</dbReference>
<dbReference type="CDD" id="cd07389">
    <property type="entry name" value="MPP_PhoD"/>
    <property type="match status" value="1"/>
</dbReference>
<dbReference type="InterPro" id="IPR056702">
    <property type="entry name" value="DUF7800"/>
</dbReference>